<comment type="caution">
    <text evidence="5">The sequence shown here is derived from an EMBL/GenBank/DDBJ whole genome shotgun (WGS) entry which is preliminary data.</text>
</comment>
<gene>
    <name evidence="5" type="ORF">Prum_103190</name>
</gene>
<dbReference type="SUPFAM" id="SSF52402">
    <property type="entry name" value="Adenine nucleotide alpha hydrolases-like"/>
    <property type="match status" value="2"/>
</dbReference>
<dbReference type="PANTHER" id="PTHR46268">
    <property type="entry name" value="STRESS RESPONSE PROTEIN NHAX"/>
    <property type="match status" value="1"/>
</dbReference>
<evidence type="ECO:0000313" key="5">
    <source>
        <dbReference type="EMBL" id="GFJ96677.1"/>
    </source>
</evidence>
<dbReference type="PRINTS" id="PR01438">
    <property type="entry name" value="UNVRSLSTRESS"/>
</dbReference>
<keyword evidence="3" id="KW-0067">ATP-binding</keyword>
<reference evidence="5 6" key="1">
    <citation type="submission" date="2020-03" db="EMBL/GenBank/DDBJ databases">
        <title>Whole genome shotgun sequence of Phytohabitans rumicis NBRC 108638.</title>
        <authorList>
            <person name="Komaki H."/>
            <person name="Tamura T."/>
        </authorList>
    </citation>
    <scope>NUCLEOTIDE SEQUENCE [LARGE SCALE GENOMIC DNA]</scope>
    <source>
        <strain evidence="5 6">NBRC 108638</strain>
    </source>
</reference>
<keyword evidence="6" id="KW-1185">Reference proteome</keyword>
<feature type="domain" description="UspA" evidence="4">
    <location>
        <begin position="142"/>
        <end position="269"/>
    </location>
</feature>
<dbReference type="PANTHER" id="PTHR46268:SF27">
    <property type="entry name" value="UNIVERSAL STRESS PROTEIN RV2623"/>
    <property type="match status" value="1"/>
</dbReference>
<name>A0A6V8LRC3_9ACTN</name>
<dbReference type="Pfam" id="PF00582">
    <property type="entry name" value="Usp"/>
    <property type="match status" value="2"/>
</dbReference>
<evidence type="ECO:0000259" key="4">
    <source>
        <dbReference type="Pfam" id="PF00582"/>
    </source>
</evidence>
<comment type="similarity">
    <text evidence="1">Belongs to the universal stress protein A family.</text>
</comment>
<dbReference type="InterPro" id="IPR014729">
    <property type="entry name" value="Rossmann-like_a/b/a_fold"/>
</dbReference>
<reference evidence="5 6" key="2">
    <citation type="submission" date="2020-03" db="EMBL/GenBank/DDBJ databases">
        <authorList>
            <person name="Ichikawa N."/>
            <person name="Kimura A."/>
            <person name="Kitahashi Y."/>
            <person name="Uohara A."/>
        </authorList>
    </citation>
    <scope>NUCLEOTIDE SEQUENCE [LARGE SCALE GENOMIC DNA]</scope>
    <source>
        <strain evidence="5 6">NBRC 108638</strain>
    </source>
</reference>
<evidence type="ECO:0000256" key="3">
    <source>
        <dbReference type="ARBA" id="ARBA00022840"/>
    </source>
</evidence>
<proteinExistence type="inferred from homology"/>
<evidence type="ECO:0000313" key="6">
    <source>
        <dbReference type="Proteomes" id="UP000482960"/>
    </source>
</evidence>
<dbReference type="RefSeq" id="WP_173086662.1">
    <property type="nucleotide sequence ID" value="NZ_BAABJB010000021.1"/>
</dbReference>
<dbReference type="GO" id="GO:0005524">
    <property type="term" value="F:ATP binding"/>
    <property type="evidence" value="ECO:0007669"/>
    <property type="project" value="UniProtKB-KW"/>
</dbReference>
<evidence type="ECO:0000256" key="1">
    <source>
        <dbReference type="ARBA" id="ARBA00008791"/>
    </source>
</evidence>
<keyword evidence="2" id="KW-0547">Nucleotide-binding</keyword>
<dbReference type="AlphaFoldDB" id="A0A6V8LRC3"/>
<dbReference type="EMBL" id="BLPG01000003">
    <property type="protein sequence ID" value="GFJ96677.1"/>
    <property type="molecule type" value="Genomic_DNA"/>
</dbReference>
<dbReference type="InterPro" id="IPR006016">
    <property type="entry name" value="UspA"/>
</dbReference>
<feature type="domain" description="UspA" evidence="4">
    <location>
        <begin position="4"/>
        <end position="131"/>
    </location>
</feature>
<accession>A0A6V8LRC3</accession>
<dbReference type="Gene3D" id="3.40.50.620">
    <property type="entry name" value="HUPs"/>
    <property type="match status" value="2"/>
</dbReference>
<dbReference type="InterPro" id="IPR006015">
    <property type="entry name" value="Universal_stress_UspA"/>
</dbReference>
<protein>
    <submittedName>
        <fullName evidence="5">Universal stress protein</fullName>
    </submittedName>
</protein>
<dbReference type="Proteomes" id="UP000482960">
    <property type="component" value="Unassembled WGS sequence"/>
</dbReference>
<sequence>MTDRPIVVGYDDSAGAQAALQWAVEEASRTGPRLHLVYAIEWPAHPDIGVLGRAKEVVDTAAGAARAVRPGMRITTEVVDTAATPALIEQSRNARLVVLGHRGRGGFPGLLLGSVAITATAHAHCPVVVVRPRQPMTRPNTPVVVGVDSSPESLLALAFAMQEAAAHAVALIAIHGWTPDPAGRHTEMKSAARSALTAMVNPWREKYPDVPVATRLTTDGVANALISASNDAQLVVVGSRGRGGFGGLLLGSVSQQLLHHAACPVAVLRHVAHDAPDESPPWWQAR</sequence>
<evidence type="ECO:0000256" key="2">
    <source>
        <dbReference type="ARBA" id="ARBA00022741"/>
    </source>
</evidence>
<organism evidence="5 6">
    <name type="scientific">Phytohabitans rumicis</name>
    <dbReference type="NCBI Taxonomy" id="1076125"/>
    <lineage>
        <taxon>Bacteria</taxon>
        <taxon>Bacillati</taxon>
        <taxon>Actinomycetota</taxon>
        <taxon>Actinomycetes</taxon>
        <taxon>Micromonosporales</taxon>
        <taxon>Micromonosporaceae</taxon>
    </lineage>
</organism>